<dbReference type="PROSITE" id="PS51186">
    <property type="entry name" value="GNAT"/>
    <property type="match status" value="1"/>
</dbReference>
<feature type="domain" description="N-acetyltransferase" evidence="1">
    <location>
        <begin position="15"/>
        <end position="163"/>
    </location>
</feature>
<dbReference type="Gene3D" id="3.40.630.30">
    <property type="match status" value="1"/>
</dbReference>
<gene>
    <name evidence="2" type="ORF">NE536_05590</name>
</gene>
<dbReference type="InterPro" id="IPR016181">
    <property type="entry name" value="Acyl_CoA_acyltransferase"/>
</dbReference>
<dbReference type="PANTHER" id="PTHR43328:SF1">
    <property type="entry name" value="N-ACETYLTRANSFERASE DOMAIN-CONTAINING PROTEIN"/>
    <property type="match status" value="1"/>
</dbReference>
<evidence type="ECO:0000313" key="2">
    <source>
        <dbReference type="EMBL" id="MCT7944836.1"/>
    </source>
</evidence>
<keyword evidence="3" id="KW-1185">Reference proteome</keyword>
<accession>A0A9X3AT53</accession>
<dbReference type="EMBL" id="JAMTCC010000007">
    <property type="protein sequence ID" value="MCT7944836.1"/>
    <property type="molecule type" value="Genomic_DNA"/>
</dbReference>
<comment type="caution">
    <text evidence="2">The sequence shown here is derived from an EMBL/GenBank/DDBJ whole genome shotgun (WGS) entry which is preliminary data.</text>
</comment>
<evidence type="ECO:0000259" key="1">
    <source>
        <dbReference type="PROSITE" id="PS51186"/>
    </source>
</evidence>
<organism evidence="2 3">
    <name type="scientific">Shewanella septentrionalis</name>
    <dbReference type="NCBI Taxonomy" id="2952223"/>
    <lineage>
        <taxon>Bacteria</taxon>
        <taxon>Pseudomonadati</taxon>
        <taxon>Pseudomonadota</taxon>
        <taxon>Gammaproteobacteria</taxon>
        <taxon>Alteromonadales</taxon>
        <taxon>Shewanellaceae</taxon>
        <taxon>Shewanella</taxon>
    </lineage>
</organism>
<name>A0A9X3AT53_9GAMM</name>
<reference evidence="2" key="1">
    <citation type="journal article" date="2023" name="Int. J. Syst. Evol. Microbiol.">
        <title>&lt;i&gt;Shewanella septentrionalis&lt;/i&gt; sp. nov. and &lt;i&gt;Shewanella holmiensis&lt;/i&gt; sp. nov., isolated from Baltic Sea water and sediments.</title>
        <authorList>
            <person name="Martin-Rodriguez A.J."/>
            <person name="Thorell K."/>
            <person name="Joffre E."/>
            <person name="Jensie-Markopoulos S."/>
            <person name="Moore E.R.B."/>
            <person name="Sjoling A."/>
        </authorList>
    </citation>
    <scope>NUCLEOTIDE SEQUENCE</scope>
    <source>
        <strain evidence="2">SP1W3</strain>
    </source>
</reference>
<dbReference type="GO" id="GO:0016747">
    <property type="term" value="F:acyltransferase activity, transferring groups other than amino-acyl groups"/>
    <property type="evidence" value="ECO:0007669"/>
    <property type="project" value="InterPro"/>
</dbReference>
<dbReference type="RefSeq" id="WP_261272064.1">
    <property type="nucleotide sequence ID" value="NZ_JAMTCC010000007.1"/>
</dbReference>
<dbReference type="Proteomes" id="UP001155604">
    <property type="component" value="Unassembled WGS sequence"/>
</dbReference>
<sequence>MSNERDKPLKTQRSVSLRPVEETDLEAIFAHQSDPIANQLAQFPPRDREAFFKHWHGNILGQVNVLARAIDFDGKFVGNIGHWHSDGQALIGYWIDRDYWGKGIATQTLAQFLPLVSARPLFAEVAKHNLASQRVLLKHGFVLTGQLIQESQDTEALLEFVLR</sequence>
<dbReference type="PANTHER" id="PTHR43328">
    <property type="entry name" value="ACETYLTRANSFERASE-RELATED"/>
    <property type="match status" value="1"/>
</dbReference>
<dbReference type="AlphaFoldDB" id="A0A9X3AT53"/>
<evidence type="ECO:0000313" key="3">
    <source>
        <dbReference type="Proteomes" id="UP001155604"/>
    </source>
</evidence>
<proteinExistence type="predicted"/>
<dbReference type="Pfam" id="PF13302">
    <property type="entry name" value="Acetyltransf_3"/>
    <property type="match status" value="1"/>
</dbReference>
<dbReference type="InterPro" id="IPR000182">
    <property type="entry name" value="GNAT_dom"/>
</dbReference>
<protein>
    <submittedName>
        <fullName evidence="2">GNAT family N-acetyltransferase</fullName>
    </submittedName>
</protein>
<dbReference type="SUPFAM" id="SSF55729">
    <property type="entry name" value="Acyl-CoA N-acyltransferases (Nat)"/>
    <property type="match status" value="1"/>
</dbReference>